<proteinExistence type="predicted"/>
<dbReference type="STRING" id="1198029.A0A1U7LKR9"/>
<evidence type="ECO:0000256" key="2">
    <source>
        <dbReference type="SAM" id="MobiDB-lite"/>
    </source>
</evidence>
<organism evidence="3 4">
    <name type="scientific">Neolecta irregularis (strain DAH-3)</name>
    <dbReference type="NCBI Taxonomy" id="1198029"/>
    <lineage>
        <taxon>Eukaryota</taxon>
        <taxon>Fungi</taxon>
        <taxon>Dikarya</taxon>
        <taxon>Ascomycota</taxon>
        <taxon>Taphrinomycotina</taxon>
        <taxon>Neolectales</taxon>
        <taxon>Neolectaceae</taxon>
        <taxon>Neolecta</taxon>
    </lineage>
</organism>
<comment type="caution">
    <text evidence="3">The sequence shown here is derived from an EMBL/GenBank/DDBJ whole genome shotgun (WGS) entry which is preliminary data.</text>
</comment>
<reference evidence="3 4" key="1">
    <citation type="submission" date="2016-04" db="EMBL/GenBank/DDBJ databases">
        <title>Evolutionary innovation and constraint leading to complex multicellularity in the Ascomycota.</title>
        <authorList>
            <person name="Cisse O."/>
            <person name="Nguyen A."/>
            <person name="Hewitt D.A."/>
            <person name="Jedd G."/>
            <person name="Stajich J.E."/>
        </authorList>
    </citation>
    <scope>NUCLEOTIDE SEQUENCE [LARGE SCALE GENOMIC DNA]</scope>
    <source>
        <strain evidence="3 4">DAH-3</strain>
    </source>
</reference>
<evidence type="ECO:0000313" key="4">
    <source>
        <dbReference type="Proteomes" id="UP000186594"/>
    </source>
</evidence>
<dbReference type="OMA" id="YRVELEY"/>
<dbReference type="Gene3D" id="1.10.287.1490">
    <property type="match status" value="1"/>
</dbReference>
<evidence type="ECO:0008006" key="5">
    <source>
        <dbReference type="Google" id="ProtNLM"/>
    </source>
</evidence>
<gene>
    <name evidence="3" type="ORF">NEOLI_004468</name>
</gene>
<feature type="region of interest" description="Disordered" evidence="2">
    <location>
        <begin position="37"/>
        <end position="79"/>
    </location>
</feature>
<name>A0A1U7LKR9_NEOID</name>
<keyword evidence="4" id="KW-1185">Reference proteome</keyword>
<keyword evidence="1" id="KW-0175">Coiled coil</keyword>
<accession>A0A1U7LKR9</accession>
<feature type="compositionally biased region" description="Polar residues" evidence="2">
    <location>
        <begin position="62"/>
        <end position="79"/>
    </location>
</feature>
<protein>
    <recommendedName>
        <fullName evidence="5">SWI5-dependent HO expression protein 3</fullName>
    </recommendedName>
</protein>
<dbReference type="AlphaFoldDB" id="A0A1U7LKR9"/>
<dbReference type="Proteomes" id="UP000186594">
    <property type="component" value="Unassembled WGS sequence"/>
</dbReference>
<evidence type="ECO:0000313" key="3">
    <source>
        <dbReference type="EMBL" id="OLL23247.1"/>
    </source>
</evidence>
<evidence type="ECO:0000256" key="1">
    <source>
        <dbReference type="SAM" id="Coils"/>
    </source>
</evidence>
<sequence length="324" mass="37948">MNSLISTQSADTNLKEEVHRLRHQIAEGQAEIRRLEKTYRGVRSHHSTLTPSKRRTDENEPENSSLQPHSRSNGRSASTGRVIESLQKEIDSLKLFGQSAQSNFEQEKRSKELIAEKYRNLEELVQQLRVENASFSAMIDRKERTFQIEVDRRKELQVSVKNLQDSRSELQADYTQVSGCIKQLENSVSTAEERRDRAEKEYETLRHEIISINSKLRDEIQQLRGQVETIRNERVDDLRSFHSLEEEWNNLSFSRKEAVEEMLRLEKRMQDMQAEQARRWETALVDLRSNVENNAKENQQLCSRVQDALGEIHSFNNKIRAVEK</sequence>
<feature type="coiled-coil region" evidence="1">
    <location>
        <begin position="104"/>
        <end position="275"/>
    </location>
</feature>
<dbReference type="EMBL" id="LXFE01002024">
    <property type="protein sequence ID" value="OLL23247.1"/>
    <property type="molecule type" value="Genomic_DNA"/>
</dbReference>
<dbReference type="OrthoDB" id="6088208at2759"/>